<reference evidence="6" key="1">
    <citation type="journal article" date="2016" name="Evol. Bioinform. Online">
        <title>Twenty-five new viruses associated with the Drosophilidae (Diptera).</title>
        <authorList>
            <person name="Webster C.L."/>
            <person name="Longdon B."/>
            <person name="Lewis S.H."/>
            <person name="Obbard D.J."/>
        </authorList>
    </citation>
    <scope>NUCLEOTIDE SEQUENCE</scope>
    <source>
        <strain evidence="6">Dsub_PoolSeq3</strain>
    </source>
</reference>
<protein>
    <recommendedName>
        <fullName evidence="4">RNA-directed RNA polymerase</fullName>
        <ecNumber evidence="4">2.7.7.48</ecNumber>
    </recommendedName>
</protein>
<dbReference type="GO" id="GO:0003968">
    <property type="term" value="F:RNA-directed RNA polymerase activity"/>
    <property type="evidence" value="ECO:0007669"/>
    <property type="project" value="UniProtKB-KW"/>
</dbReference>
<keyword evidence="4" id="KW-0547">Nucleotide-binding</keyword>
<dbReference type="EC" id="2.7.7.48" evidence="4"/>
<organism evidence="6">
    <name type="scientific">Corseley virus</name>
    <dbReference type="NCBI Taxonomy" id="1807806"/>
    <lineage>
        <taxon>Viruses</taxon>
        <taxon>Riboviria</taxon>
    </lineage>
</organism>
<keyword evidence="4" id="KW-0696">RNA-directed RNA polymerase</keyword>
<sequence length="459" mass="52882">MELDPVYTHCGCVCNEVIALQSRHQLDDGYRFDQELLPLLEKVWMKDSGNVAPQLEPISKAEVVNKYSGRKRIIAQRALESLKVTALTNEDAKLKMFLKDDKYSSYDVKAPRCIQYRDKRYALTLAQFTYPIEDYLYETVDKYGVKPYSKKLDVNSTAVNLRQAWDSFESPVALLLDHSAFDAHWNSCLQQLATKYNSRFFRKCGKEMLVRTLMQWQENNLGITKNGTRYRTKFTRMSGDQNTGLDNSKGNLSMIQLALQLHKIDASIIVNGDDSVVVMESGDIWKTKGLVDTFARMGQKTKLEWAHIFEQVEFCQMRPVAINGSWRMCRNPIRVLTRMRFTVKKLTHNVIKPYIKAVCQAESALNEGLPVMGPLASKWSRIRARVYRGDLDQDIHLKLMKKNRLTTYESKVTDDTRESYYLAWDISPKEQEQLETLTMLLEFTGPTLEQATALGMCPQ</sequence>
<dbReference type="Pfam" id="PF00998">
    <property type="entry name" value="RdRP_3"/>
    <property type="match status" value="1"/>
</dbReference>
<keyword evidence="2 4" id="KW-0548">Nucleotidyltransferase</keyword>
<evidence type="ECO:0000313" key="6">
    <source>
        <dbReference type="EMBL" id="AMO03229.1"/>
    </source>
</evidence>
<dbReference type="InterPro" id="IPR043128">
    <property type="entry name" value="Rev_trsase/Diguanyl_cyclase"/>
</dbReference>
<name>A0A140HEQ2_9VIRU</name>
<dbReference type="InterPro" id="IPR043502">
    <property type="entry name" value="DNA/RNA_pol_sf"/>
</dbReference>
<evidence type="ECO:0000256" key="4">
    <source>
        <dbReference type="RuleBase" id="RU363062"/>
    </source>
</evidence>
<evidence type="ECO:0000259" key="5">
    <source>
        <dbReference type="PROSITE" id="PS50507"/>
    </source>
</evidence>
<dbReference type="Gene3D" id="3.30.70.270">
    <property type="match status" value="1"/>
</dbReference>
<proteinExistence type="predicted"/>
<dbReference type="SUPFAM" id="SSF56672">
    <property type="entry name" value="DNA/RNA polymerases"/>
    <property type="match status" value="1"/>
</dbReference>
<keyword evidence="3 4" id="KW-0693">Viral RNA replication</keyword>
<feature type="domain" description="RdRp catalytic" evidence="5">
    <location>
        <begin position="171"/>
        <end position="287"/>
    </location>
</feature>
<evidence type="ECO:0000256" key="3">
    <source>
        <dbReference type="ARBA" id="ARBA00022953"/>
    </source>
</evidence>
<dbReference type="PROSITE" id="PS50507">
    <property type="entry name" value="RDRP_SSRNA_POS"/>
    <property type="match status" value="1"/>
</dbReference>
<dbReference type="GO" id="GO:0000166">
    <property type="term" value="F:nucleotide binding"/>
    <property type="evidence" value="ECO:0007669"/>
    <property type="project" value="UniProtKB-KW"/>
</dbReference>
<dbReference type="InterPro" id="IPR002166">
    <property type="entry name" value="RNA_pol_HCV"/>
</dbReference>
<comment type="catalytic activity">
    <reaction evidence="4">
        <text>RNA(n) + a ribonucleoside 5'-triphosphate = RNA(n+1) + diphosphate</text>
        <dbReference type="Rhea" id="RHEA:21248"/>
        <dbReference type="Rhea" id="RHEA-COMP:14527"/>
        <dbReference type="Rhea" id="RHEA-COMP:17342"/>
        <dbReference type="ChEBI" id="CHEBI:33019"/>
        <dbReference type="ChEBI" id="CHEBI:61557"/>
        <dbReference type="ChEBI" id="CHEBI:140395"/>
        <dbReference type="EC" id="2.7.7.48"/>
    </reaction>
</comment>
<evidence type="ECO:0000256" key="2">
    <source>
        <dbReference type="ARBA" id="ARBA00022695"/>
    </source>
</evidence>
<accession>A0A140HEQ2</accession>
<dbReference type="GO" id="GO:0003723">
    <property type="term" value="F:RNA binding"/>
    <property type="evidence" value="ECO:0007669"/>
    <property type="project" value="InterPro"/>
</dbReference>
<dbReference type="EMBL" id="KU754520">
    <property type="protein sequence ID" value="AMO03229.1"/>
    <property type="molecule type" value="Genomic_RNA"/>
</dbReference>
<dbReference type="InterPro" id="IPR007094">
    <property type="entry name" value="RNA-dir_pol_PSvirus"/>
</dbReference>
<dbReference type="GO" id="GO:0039694">
    <property type="term" value="P:viral RNA genome replication"/>
    <property type="evidence" value="ECO:0007669"/>
    <property type="project" value="InterPro"/>
</dbReference>
<keyword evidence="1 4" id="KW-0808">Transferase</keyword>
<evidence type="ECO:0000256" key="1">
    <source>
        <dbReference type="ARBA" id="ARBA00022679"/>
    </source>
</evidence>